<evidence type="ECO:0000313" key="2">
    <source>
        <dbReference type="Proteomes" id="UP000266721"/>
    </source>
</evidence>
<comment type="caution">
    <text evidence="1">The sequence shown here is derived from an EMBL/GenBank/DDBJ whole genome shotgun (WGS) entry which is preliminary data.</text>
</comment>
<evidence type="ECO:0000313" key="1">
    <source>
        <dbReference type="EMBL" id="OPL33283.1"/>
    </source>
</evidence>
<accession>A0A3L5TTL6</accession>
<gene>
    <name evidence="1" type="ORF">AM593_05274</name>
</gene>
<dbReference type="AlphaFoldDB" id="A0A3L5TTL6"/>
<proteinExistence type="predicted"/>
<feature type="non-terminal residue" evidence="1">
    <location>
        <position position="906"/>
    </location>
</feature>
<keyword evidence="2" id="KW-1185">Reference proteome</keyword>
<organism evidence="1 2">
    <name type="scientific">Mytilus galloprovincialis</name>
    <name type="common">Mediterranean mussel</name>
    <dbReference type="NCBI Taxonomy" id="29158"/>
    <lineage>
        <taxon>Eukaryota</taxon>
        <taxon>Metazoa</taxon>
        <taxon>Spiralia</taxon>
        <taxon>Lophotrochozoa</taxon>
        <taxon>Mollusca</taxon>
        <taxon>Bivalvia</taxon>
        <taxon>Autobranchia</taxon>
        <taxon>Pteriomorphia</taxon>
        <taxon>Mytilida</taxon>
        <taxon>Mytiloidea</taxon>
        <taxon>Mytilidae</taxon>
        <taxon>Mytilinae</taxon>
        <taxon>Mytilus</taxon>
    </lineage>
</organism>
<dbReference type="PANTHER" id="PTHR16897">
    <property type="entry name" value="OS10G0105400 PROTEIN"/>
    <property type="match status" value="1"/>
</dbReference>
<reference evidence="1 2" key="1">
    <citation type="journal article" date="2016" name="PLoS ONE">
        <title>A First Insight into the Genome of the Filter-Feeder Mussel Mytilus galloprovincialis.</title>
        <authorList>
            <person name="Murgarella M."/>
            <person name="Puiu D."/>
            <person name="Novoa B."/>
            <person name="Figueras A."/>
            <person name="Posada D."/>
            <person name="Canchaya C."/>
        </authorList>
    </citation>
    <scope>NUCLEOTIDE SEQUENCE [LARGE SCALE GENOMIC DNA]</scope>
    <source>
        <tissue evidence="1">Muscle</tissue>
    </source>
</reference>
<sequence>TIAIEINNALVRLVDLDETTVVSPDNINFPRSVPKKWTNNAFLDKLTFSVGATYKVTAIIPSFGNYFMMIFTKFVNHLILKLNVSVLLENGGYLDYENRDDRKKYNTVKKWPKASRAYLKGIVTTESYIFHWDTVLPYYACLSHCPSLPVYVPDISTSNVVNIRWNIWSDDLSGIDYYDIEVYKMHPVGNGTIDNEIEEKHEIIDRKTRIVDLLAGYVCTCHFRQKEKTDTILNACILLFISYPFTKCHCLLSTITVAETGMYAVHLSAFDRAGNYKTARSFFLYDTNKIIDLDKGQIKVIKAVQYLGKDWITYSNPFIQVEWKKKFVKTDHFKNSWLAKIHSYFDIEASYDDNSGKRNVTMVPNVKGVVKFEISHNVYGTSLKSASPLTHVPSVYSETATQNVEWDDGDQLVVNVRAFDFFDNYRDENVKAYRDSTPPIISNLWLTKGDRENIAVHSVEEFKEMVIEWDAYDYHSGISHLNWRLYDNFTGSDIIHGNIDLPGQGETQTLEECEDLFKDYTRGPSCYCTKYTGCYHKHFYVKPHIAVEDGNGIVHNRSNGVHDSDYYIDVNVTNMATLTTLKTIKITIDITPPVAGHVHDGVYGSPEVDYQQDLQLDVHWEGFFDHESGVAFYQCEFSEVCLTGEHFQNKSLADGTYDTFARYDAPKPGTYFVTVVAYNRAYDMSKPVCSDGVIITTIVPSVKNVIVTHARTKPRFVGDGVGNEWYIDKNLQRHILENNTDSCKFSDPLTEAIAVFPVSQIPVDANIVCEKTRSYSNLVTRLNVTWAPVVDVVLIDDYEVGLSSVHGSSAPDIMRFQSSRRHTHILINHFGVPEGKLFYIIIKSISKSNVMGSQSVGPLIQDTTSPQFVGTVIGVSLSGNYLVANWSAASFEDSDNPFALDYEYAI</sequence>
<protein>
    <submittedName>
        <fullName evidence="1">Uncharacterized protein</fullName>
    </submittedName>
</protein>
<feature type="non-terminal residue" evidence="1">
    <location>
        <position position="1"/>
    </location>
</feature>
<dbReference type="Proteomes" id="UP000266721">
    <property type="component" value="Unassembled WGS sequence"/>
</dbReference>
<dbReference type="EMBL" id="KV583861">
    <property type="protein sequence ID" value="OPL33283.1"/>
    <property type="molecule type" value="Genomic_DNA"/>
</dbReference>
<dbReference type="PANTHER" id="PTHR16897:SF2">
    <property type="entry name" value="OS03G0226600 PROTEIN"/>
    <property type="match status" value="1"/>
</dbReference>
<name>A0A3L5TTL6_MYTGA</name>